<dbReference type="InterPro" id="IPR003594">
    <property type="entry name" value="HATPase_dom"/>
</dbReference>
<dbReference type="GO" id="GO:0000155">
    <property type="term" value="F:phosphorelay sensor kinase activity"/>
    <property type="evidence" value="ECO:0007669"/>
    <property type="project" value="InterPro"/>
</dbReference>
<proteinExistence type="predicted"/>
<dbReference type="Proteomes" id="UP000008983">
    <property type="component" value="Unassembled WGS sequence"/>
</dbReference>
<organism evidence="5 6">
    <name type="scientific">Ichthyophthirius multifiliis</name>
    <name type="common">White spot disease agent</name>
    <name type="synonym">Ich</name>
    <dbReference type="NCBI Taxonomy" id="5932"/>
    <lineage>
        <taxon>Eukaryota</taxon>
        <taxon>Sar</taxon>
        <taxon>Alveolata</taxon>
        <taxon>Ciliophora</taxon>
        <taxon>Intramacronucleata</taxon>
        <taxon>Oligohymenophorea</taxon>
        <taxon>Hymenostomatida</taxon>
        <taxon>Ophryoglenina</taxon>
        <taxon>Ichthyophthirius</taxon>
    </lineage>
</organism>
<dbReference type="SUPFAM" id="SSF52172">
    <property type="entry name" value="CheY-like"/>
    <property type="match status" value="1"/>
</dbReference>
<dbReference type="InterPro" id="IPR036890">
    <property type="entry name" value="HATPase_C_sf"/>
</dbReference>
<dbReference type="RefSeq" id="XP_004031414.1">
    <property type="nucleotide sequence ID" value="XM_004031366.1"/>
</dbReference>
<dbReference type="Pfam" id="PF00072">
    <property type="entry name" value="Response_reg"/>
    <property type="match status" value="1"/>
</dbReference>
<dbReference type="SMART" id="SM00388">
    <property type="entry name" value="HisKA"/>
    <property type="match status" value="1"/>
</dbReference>
<dbReference type="SUPFAM" id="SSF47384">
    <property type="entry name" value="Homodimeric domain of signal transducing histidine kinase"/>
    <property type="match status" value="1"/>
</dbReference>
<feature type="domain" description="Histidine kinase" evidence="3">
    <location>
        <begin position="102"/>
        <end position="325"/>
    </location>
</feature>
<dbReference type="InterPro" id="IPR036097">
    <property type="entry name" value="HisK_dim/P_sf"/>
</dbReference>
<dbReference type="Pfam" id="PF00512">
    <property type="entry name" value="HisKA"/>
    <property type="match status" value="1"/>
</dbReference>
<dbReference type="Gene3D" id="3.40.50.2300">
    <property type="match status" value="1"/>
</dbReference>
<evidence type="ECO:0008006" key="7">
    <source>
        <dbReference type="Google" id="ProtNLM"/>
    </source>
</evidence>
<gene>
    <name evidence="5" type="ORF">IMG5_138970</name>
</gene>
<dbReference type="GeneID" id="14906293"/>
<dbReference type="SMART" id="SM00448">
    <property type="entry name" value="REC"/>
    <property type="match status" value="1"/>
</dbReference>
<dbReference type="Gene3D" id="1.10.287.130">
    <property type="match status" value="1"/>
</dbReference>
<evidence type="ECO:0000256" key="2">
    <source>
        <dbReference type="PROSITE-ProRule" id="PRU00169"/>
    </source>
</evidence>
<dbReference type="PROSITE" id="PS50109">
    <property type="entry name" value="HIS_KIN"/>
    <property type="match status" value="1"/>
</dbReference>
<dbReference type="SMART" id="SM00387">
    <property type="entry name" value="HATPase_c"/>
    <property type="match status" value="1"/>
</dbReference>
<dbReference type="Pfam" id="PF02518">
    <property type="entry name" value="HATPase_c"/>
    <property type="match status" value="1"/>
</dbReference>
<sequence>MGGTLDFIKNDEEVHLNCFYKKNSQFLAKNQINLQINNLKQTNKSASVSSNNFKNNRFDIKIVKCKWENEEATMILISDITQKVYIERMKQIQEYKNQMLSTVTHNLKTPLNGLMVFIQSAIINNKQKSVQDQLSLALKNSKLLLFMINDLLDYSRMQSQKAFDLCFSKFDIYDVLYEIKSLLQSQIKQKKLNFIIDIQISEQQRFIINDKVRLQQILLNFIQNSIKFTLKGQIKVTVYCIPQKINQIYFSILDTGIGVSENKKQNLFKIYGNALFNIKNKKHGVGLGLSVCKKLISQLGEKKSISVESIKNKGTKFTFSIYKKHPKDNKFIMNLISYSSLHEIQNNLFIHKVQNNYNCILKCTIQKQKNIIQDKYTLNTKDSLTIHQCILELQKIFWKKTNILIVDDVICNITCLKILLKPLKNLNIDEAYNGKEAVEKIQKNNNYDLIFMDINMPILDGFQATLKIKEMINNKSINFTSVIIVSAFNDQADIEKSFKMGASEYISKPIQIQNLLSIFQNIKLPHLQI</sequence>
<dbReference type="InterPro" id="IPR003661">
    <property type="entry name" value="HisK_dim/P_dom"/>
</dbReference>
<feature type="domain" description="Response regulatory" evidence="4">
    <location>
        <begin position="402"/>
        <end position="523"/>
    </location>
</feature>
<dbReference type="PRINTS" id="PR00344">
    <property type="entry name" value="BCTRLSENSOR"/>
</dbReference>
<dbReference type="InterPro" id="IPR004358">
    <property type="entry name" value="Sig_transdc_His_kin-like_C"/>
</dbReference>
<evidence type="ECO:0000259" key="3">
    <source>
        <dbReference type="PROSITE" id="PS50109"/>
    </source>
</evidence>
<dbReference type="PANTHER" id="PTHR43719:SF28">
    <property type="entry name" value="PEROXIDE STRESS-ACTIVATED HISTIDINE KINASE MAK1-RELATED"/>
    <property type="match status" value="1"/>
</dbReference>
<dbReference type="InterPro" id="IPR005467">
    <property type="entry name" value="His_kinase_dom"/>
</dbReference>
<reference evidence="5 6" key="1">
    <citation type="submission" date="2011-07" db="EMBL/GenBank/DDBJ databases">
        <authorList>
            <person name="Coyne R."/>
            <person name="Brami D."/>
            <person name="Johnson J."/>
            <person name="Hostetler J."/>
            <person name="Hannick L."/>
            <person name="Clark T."/>
            <person name="Cassidy-Hanley D."/>
            <person name="Inman J."/>
        </authorList>
    </citation>
    <scope>NUCLEOTIDE SEQUENCE [LARGE SCALE GENOMIC DNA]</scope>
    <source>
        <strain evidence="5 6">G5</strain>
    </source>
</reference>
<accession>G0QX76</accession>
<protein>
    <recommendedName>
        <fullName evidence="7">Histidine kinase</fullName>
    </recommendedName>
</protein>
<dbReference type="OMA" id="HIFEMYY"/>
<dbReference type="InterPro" id="IPR050956">
    <property type="entry name" value="2C_system_His_kinase"/>
</dbReference>
<dbReference type="InterPro" id="IPR001789">
    <property type="entry name" value="Sig_transdc_resp-reg_receiver"/>
</dbReference>
<dbReference type="eggNOG" id="KOG0519">
    <property type="taxonomic scope" value="Eukaryota"/>
</dbReference>
<dbReference type="EMBL" id="GL984039">
    <property type="protein sequence ID" value="EGR30178.1"/>
    <property type="molecule type" value="Genomic_DNA"/>
</dbReference>
<dbReference type="Gene3D" id="3.30.565.10">
    <property type="entry name" value="Histidine kinase-like ATPase, C-terminal domain"/>
    <property type="match status" value="1"/>
</dbReference>
<keyword evidence="6" id="KW-1185">Reference proteome</keyword>
<dbReference type="CDD" id="cd17546">
    <property type="entry name" value="REC_hyHK_CKI1_RcsC-like"/>
    <property type="match status" value="1"/>
</dbReference>
<evidence type="ECO:0000313" key="6">
    <source>
        <dbReference type="Proteomes" id="UP000008983"/>
    </source>
</evidence>
<evidence type="ECO:0000259" key="4">
    <source>
        <dbReference type="PROSITE" id="PS50110"/>
    </source>
</evidence>
<dbReference type="PROSITE" id="PS50110">
    <property type="entry name" value="RESPONSE_REGULATORY"/>
    <property type="match status" value="1"/>
</dbReference>
<evidence type="ECO:0000256" key="1">
    <source>
        <dbReference type="ARBA" id="ARBA00022553"/>
    </source>
</evidence>
<evidence type="ECO:0000313" key="5">
    <source>
        <dbReference type="EMBL" id="EGR30178.1"/>
    </source>
</evidence>
<dbReference type="AlphaFoldDB" id="G0QX76"/>
<feature type="modified residue" description="4-aspartylphosphate" evidence="2">
    <location>
        <position position="453"/>
    </location>
</feature>
<dbReference type="PANTHER" id="PTHR43719">
    <property type="entry name" value="TWO-COMPONENT HISTIDINE KINASE"/>
    <property type="match status" value="1"/>
</dbReference>
<keyword evidence="1 2" id="KW-0597">Phosphoprotein</keyword>
<dbReference type="eggNOG" id="KOG1601">
    <property type="taxonomic scope" value="Eukaryota"/>
</dbReference>
<dbReference type="STRING" id="857967.G0QX76"/>
<dbReference type="InParanoid" id="G0QX76"/>
<dbReference type="OrthoDB" id="312675at2759"/>
<dbReference type="InterPro" id="IPR011006">
    <property type="entry name" value="CheY-like_superfamily"/>
</dbReference>
<dbReference type="SUPFAM" id="SSF55874">
    <property type="entry name" value="ATPase domain of HSP90 chaperone/DNA topoisomerase II/histidine kinase"/>
    <property type="match status" value="1"/>
</dbReference>
<name>G0QX76_ICHMU</name>
<dbReference type="CDD" id="cd00082">
    <property type="entry name" value="HisKA"/>
    <property type="match status" value="1"/>
</dbReference>